<evidence type="ECO:0000313" key="3">
    <source>
        <dbReference type="Proteomes" id="UP001620645"/>
    </source>
</evidence>
<dbReference type="Proteomes" id="UP001620645">
    <property type="component" value="Unassembled WGS sequence"/>
</dbReference>
<evidence type="ECO:0000313" key="2">
    <source>
        <dbReference type="EMBL" id="KAL3099009.1"/>
    </source>
</evidence>
<accession>A0ABD2K8W9</accession>
<protein>
    <submittedName>
        <fullName evidence="2">Uncharacterized protein</fullName>
    </submittedName>
</protein>
<name>A0ABD2K8W9_HETSC</name>
<dbReference type="AlphaFoldDB" id="A0ABD2K8W9"/>
<proteinExistence type="predicted"/>
<feature type="region of interest" description="Disordered" evidence="1">
    <location>
        <begin position="1"/>
        <end position="52"/>
    </location>
</feature>
<comment type="caution">
    <text evidence="2">The sequence shown here is derived from an EMBL/GenBank/DDBJ whole genome shotgun (WGS) entry which is preliminary data.</text>
</comment>
<dbReference type="EMBL" id="JBICCN010000042">
    <property type="protein sequence ID" value="KAL3099009.1"/>
    <property type="molecule type" value="Genomic_DNA"/>
</dbReference>
<sequence length="395" mass="45559">MNEQYIRGVEGEAKVTQKEKPTTDKQQQQTEAKRAEQHQQQGEAVQAPPRQRMEQMDTFTDQIWLDTLAWLGREEIGWHFALVDARFAALVDTQLQQRRWCLEELHICERRPRGSGAEAMVLNSDGAFVSLPLAITPMPYSVVGFNGTFNIWYLDVQVINFLRQSYRLFTTNISLQFKHLITEFRAWQAMARHIWPLLRRGVRTLVNLKRKQLALLRKHVSPTVLFDCPNLVEILTPVLPERPSADNTNYASADTSARDLYMWLHMPRPDGRPLVFKLTKWNNGWDQFVNDLFSSFTAASVPVNYMVLCTFNFNYTRCEEMFNIGTEEKLTLMSNVHPNPAVGGVVSNVKILRCPAELSDADMVSWFRMARVSNERHPNWVTIGFSDDEIGPLPR</sequence>
<organism evidence="2 3">
    <name type="scientific">Heterodera schachtii</name>
    <name type="common">Sugarbeet cyst nematode worm</name>
    <name type="synonym">Tylenchus schachtii</name>
    <dbReference type="NCBI Taxonomy" id="97005"/>
    <lineage>
        <taxon>Eukaryota</taxon>
        <taxon>Metazoa</taxon>
        <taxon>Ecdysozoa</taxon>
        <taxon>Nematoda</taxon>
        <taxon>Chromadorea</taxon>
        <taxon>Rhabditida</taxon>
        <taxon>Tylenchina</taxon>
        <taxon>Tylenchomorpha</taxon>
        <taxon>Tylenchoidea</taxon>
        <taxon>Heteroderidae</taxon>
        <taxon>Heteroderinae</taxon>
        <taxon>Heterodera</taxon>
    </lineage>
</organism>
<evidence type="ECO:0000256" key="1">
    <source>
        <dbReference type="SAM" id="MobiDB-lite"/>
    </source>
</evidence>
<keyword evidence="3" id="KW-1185">Reference proteome</keyword>
<gene>
    <name evidence="2" type="ORF">niasHS_000997</name>
</gene>
<reference evidence="2 3" key="1">
    <citation type="submission" date="2024-10" db="EMBL/GenBank/DDBJ databases">
        <authorList>
            <person name="Kim D."/>
        </authorList>
    </citation>
    <scope>NUCLEOTIDE SEQUENCE [LARGE SCALE GENOMIC DNA]</scope>
    <source>
        <strain evidence="2">Taebaek</strain>
    </source>
</reference>
<feature type="compositionally biased region" description="Basic and acidic residues" evidence="1">
    <location>
        <begin position="9"/>
        <end position="23"/>
    </location>
</feature>